<gene>
    <name evidence="2" type="ORF">CBR_g19690</name>
</gene>
<feature type="region of interest" description="Disordered" evidence="1">
    <location>
        <begin position="195"/>
        <end position="285"/>
    </location>
</feature>
<feature type="region of interest" description="Disordered" evidence="1">
    <location>
        <begin position="27"/>
        <end position="60"/>
    </location>
</feature>
<evidence type="ECO:0000313" key="2">
    <source>
        <dbReference type="EMBL" id="GBG75177.1"/>
    </source>
</evidence>
<feature type="compositionally biased region" description="Gly residues" evidence="1">
    <location>
        <begin position="904"/>
        <end position="917"/>
    </location>
</feature>
<dbReference type="STRING" id="69332.A0A388KYN5"/>
<organism evidence="2 3">
    <name type="scientific">Chara braunii</name>
    <name type="common">Braun's stonewort</name>
    <dbReference type="NCBI Taxonomy" id="69332"/>
    <lineage>
        <taxon>Eukaryota</taxon>
        <taxon>Viridiplantae</taxon>
        <taxon>Streptophyta</taxon>
        <taxon>Charophyceae</taxon>
        <taxon>Charales</taxon>
        <taxon>Characeae</taxon>
        <taxon>Chara</taxon>
    </lineage>
</organism>
<keyword evidence="3" id="KW-1185">Reference proteome</keyword>
<reference evidence="2 3" key="1">
    <citation type="journal article" date="2018" name="Cell">
        <title>The Chara Genome: Secondary Complexity and Implications for Plant Terrestrialization.</title>
        <authorList>
            <person name="Nishiyama T."/>
            <person name="Sakayama H."/>
            <person name="Vries J.D."/>
            <person name="Buschmann H."/>
            <person name="Saint-Marcoux D."/>
            <person name="Ullrich K.K."/>
            <person name="Haas F.B."/>
            <person name="Vanderstraeten L."/>
            <person name="Becker D."/>
            <person name="Lang D."/>
            <person name="Vosolsobe S."/>
            <person name="Rombauts S."/>
            <person name="Wilhelmsson P.K.I."/>
            <person name="Janitza P."/>
            <person name="Kern R."/>
            <person name="Heyl A."/>
            <person name="Rumpler F."/>
            <person name="Villalobos L.I.A.C."/>
            <person name="Clay J.M."/>
            <person name="Skokan R."/>
            <person name="Toyoda A."/>
            <person name="Suzuki Y."/>
            <person name="Kagoshima H."/>
            <person name="Schijlen E."/>
            <person name="Tajeshwar N."/>
            <person name="Catarino B."/>
            <person name="Hetherington A.J."/>
            <person name="Saltykova A."/>
            <person name="Bonnot C."/>
            <person name="Breuninger H."/>
            <person name="Symeonidi A."/>
            <person name="Radhakrishnan G.V."/>
            <person name="Van Nieuwerburgh F."/>
            <person name="Deforce D."/>
            <person name="Chang C."/>
            <person name="Karol K.G."/>
            <person name="Hedrich R."/>
            <person name="Ulvskov P."/>
            <person name="Glockner G."/>
            <person name="Delwiche C.F."/>
            <person name="Petrasek J."/>
            <person name="Van de Peer Y."/>
            <person name="Friml J."/>
            <person name="Beilby M."/>
            <person name="Dolan L."/>
            <person name="Kohara Y."/>
            <person name="Sugano S."/>
            <person name="Fujiyama A."/>
            <person name="Delaux P.-M."/>
            <person name="Quint M."/>
            <person name="TheiBen G."/>
            <person name="Hagemann M."/>
            <person name="Harholt J."/>
            <person name="Dunand C."/>
            <person name="Zachgo S."/>
            <person name="Langdale J."/>
            <person name="Maumus F."/>
            <person name="Straeten D.V.D."/>
            <person name="Gould S.B."/>
            <person name="Rensing S.A."/>
        </authorList>
    </citation>
    <scope>NUCLEOTIDE SEQUENCE [LARGE SCALE GENOMIC DNA]</scope>
    <source>
        <strain evidence="2 3">S276</strain>
    </source>
</reference>
<dbReference type="EMBL" id="BFEA01000219">
    <property type="protein sequence ID" value="GBG75177.1"/>
    <property type="molecule type" value="Genomic_DNA"/>
</dbReference>
<feature type="region of interest" description="Disordered" evidence="1">
    <location>
        <begin position="737"/>
        <end position="785"/>
    </location>
</feature>
<protein>
    <submittedName>
        <fullName evidence="2">Uncharacterized protein</fullName>
    </submittedName>
</protein>
<dbReference type="Gramene" id="GBG75177">
    <property type="protein sequence ID" value="GBG75177"/>
    <property type="gene ID" value="CBR_g19690"/>
</dbReference>
<feature type="compositionally biased region" description="Basic and acidic residues" evidence="1">
    <location>
        <begin position="395"/>
        <end position="415"/>
    </location>
</feature>
<feature type="compositionally biased region" description="Polar residues" evidence="1">
    <location>
        <begin position="1043"/>
        <end position="1063"/>
    </location>
</feature>
<dbReference type="Proteomes" id="UP000265515">
    <property type="component" value="Unassembled WGS sequence"/>
</dbReference>
<evidence type="ECO:0000256" key="1">
    <source>
        <dbReference type="SAM" id="MobiDB-lite"/>
    </source>
</evidence>
<feature type="compositionally biased region" description="Basic and acidic residues" evidence="1">
    <location>
        <begin position="318"/>
        <end position="344"/>
    </location>
</feature>
<feature type="compositionally biased region" description="Low complexity" evidence="1">
    <location>
        <begin position="750"/>
        <end position="765"/>
    </location>
</feature>
<feature type="compositionally biased region" description="Basic and acidic residues" evidence="1">
    <location>
        <begin position="946"/>
        <end position="957"/>
    </location>
</feature>
<feature type="region of interest" description="Disordered" evidence="1">
    <location>
        <begin position="1304"/>
        <end position="1347"/>
    </location>
</feature>
<sequence>MLGRADCSECMWVHFLRVFQGMATHGRSRSAGGSAPHGEERRGTTSSPARETSRGGGSGEEERRAQNLWCDYSKCVWYLDWASLDGSNPLQPPCGPLLFVAVRADRTRLAGSIVQWVGIVEYNFKFTLKKHYRIDGSVDDIAKGCNVTGRMFGGYGRRAMSLSYFVPLAPRHDEAVHVTDFLEVWARSGTSASVVDVGPGTSISGPVGFPGGECSERGMGGQGGLQATPPDQEVGMSDDSEDDYPRAPSKPGLHGSRRQGLLGESTPRGGGDGERLRQGSESMTPRGLVERIGLFVHGMQVAGVSPGDRAGGPQTELSLEREASGNVAGEKEVSEQGLFRERSAKKAQSGGKRNLPDEEEREGVGALKRHRKVGGSARTPTSREGGSVEKRKRVGGGDETPKDSSTQRRTGESSGKRSKSSRGKKADEGGSGEGNDDVDIHLKAFNLDNAFFLEMQTGVQKDVVLHIHPERILGIPDWEDAYNHKSLDEFLVDTIASAMIDCYERKDMRYTKPIFVLASIVAPPENGEPAVRVLPADFHSSQQEKYEYYPVCGQHNARAAMKVVWSLLQQGRHVLVVDGDTTQLEYTVQYVTHEVSSKAYPCDFHHVVVKSVYDPNKDMFFKLTPKKRCQVYSFLYDEQPRLRFDPQYVVRKEVAIAVLQGYHGASQAGEVSFIKRLEYVFFNENVLNPTDFTLDNYKLAFGEEDDFNIETKQEESVEDELFDLDGQLSIFNAQVSESPSVCKPGTPLATPTSGSPTPVSSSSPVKRGGLSRLRSSPGEPIPLTRSPNVFDPAIQFLRTIRISRLLRLPSTWATNTPSPEPKIGTMISCGTQTISSQSFSTANGQWLDTLFDLLQSNRLLEVSSAFYALPSSPSIKQVSWELPAGTPPAGVVKRKSRGKDGKGDGQGGGQRGTGGGSEQRSTKQRSPGHAGGGEGKKGSREKKKPRSGEKTKHHTGDEQGSDVDRDEDGGVLAVTGSTSMETGNDFRPGWITRPGEQDLVISSTSATQYTDAVGGAVVAKNGTCFAQLQKRLADCLRSIRASETTSSSGTQCLPGSETTTYHGSGSDKLQPCSVSPQKEVRINPNPEASTVERAQRSAELKRVVRVSENPGGEIRIHPNQEDVSAMTDDRCQYTVMLCMEVHKKLQADCPTEVLSNSPVKADTSLPLETAVARMNPNQGLVSMSLTGAALETTVIRIHPRHMDEGLDGCRLLTNLDKDDSADDWIDPTLGDVGMEQPVQPVYDDPLYSGLDDEAMGEDVLKKSSDAVGDRFLYLSDDFKDTAHEDNKLRGGEVSLDIRDLEHNTMRHGGDGGNPTFRSCGRRRSLSGDGQTKIARRGRGGYPPSGWG</sequence>
<feature type="region of interest" description="Disordered" evidence="1">
    <location>
        <begin position="1043"/>
        <end position="1081"/>
    </location>
</feature>
<name>A0A388KYN5_CHABU</name>
<proteinExistence type="predicted"/>
<feature type="region of interest" description="Disordered" evidence="1">
    <location>
        <begin position="879"/>
        <end position="993"/>
    </location>
</feature>
<feature type="compositionally biased region" description="Acidic residues" evidence="1">
    <location>
        <begin position="959"/>
        <end position="969"/>
    </location>
</feature>
<evidence type="ECO:0000313" key="3">
    <source>
        <dbReference type="Proteomes" id="UP000265515"/>
    </source>
</evidence>
<comment type="caution">
    <text evidence="2">The sequence shown here is derived from an EMBL/GenBank/DDBJ whole genome shotgun (WGS) entry which is preliminary data.</text>
</comment>
<accession>A0A388KYN5</accession>
<feature type="region of interest" description="Disordered" evidence="1">
    <location>
        <begin position="304"/>
        <end position="438"/>
    </location>
</feature>